<name>A0A0S2SJB1_9GAMM</name>
<dbReference type="SMART" id="SM00382">
    <property type="entry name" value="AAA"/>
    <property type="match status" value="1"/>
</dbReference>
<dbReference type="FunFam" id="3.40.50.300:FF:000221">
    <property type="entry name" value="Multidrug ABC transporter ATP-binding protein"/>
    <property type="match status" value="1"/>
</dbReference>
<organism evidence="12 13">
    <name type="scientific">Aeromonas schubertii</name>
    <dbReference type="NCBI Taxonomy" id="652"/>
    <lineage>
        <taxon>Bacteria</taxon>
        <taxon>Pseudomonadati</taxon>
        <taxon>Pseudomonadota</taxon>
        <taxon>Gammaproteobacteria</taxon>
        <taxon>Aeromonadales</taxon>
        <taxon>Aeromonadaceae</taxon>
        <taxon>Aeromonas</taxon>
    </lineage>
</organism>
<dbReference type="PATRIC" id="fig|652.5.peg.2284"/>
<evidence type="ECO:0000256" key="6">
    <source>
        <dbReference type="ARBA" id="ARBA00022840"/>
    </source>
</evidence>
<feature type="domain" description="ABC transmembrane type-1" evidence="11">
    <location>
        <begin position="22"/>
        <end position="306"/>
    </location>
</feature>
<evidence type="ECO:0000256" key="3">
    <source>
        <dbReference type="ARBA" id="ARBA00022475"/>
    </source>
</evidence>
<evidence type="ECO:0000313" key="12">
    <source>
        <dbReference type="EMBL" id="ALP41762.1"/>
    </source>
</evidence>
<dbReference type="EMBL" id="CP013067">
    <property type="protein sequence ID" value="ALP41762.1"/>
    <property type="molecule type" value="Genomic_DNA"/>
</dbReference>
<comment type="subcellular location">
    <subcellularLocation>
        <location evidence="1">Cell membrane</location>
        <topology evidence="1">Multi-pass membrane protein</topology>
    </subcellularLocation>
</comment>
<dbReference type="Proteomes" id="UP000058114">
    <property type="component" value="Chromosome"/>
</dbReference>
<feature type="transmembrane region" description="Helical" evidence="9">
    <location>
        <begin position="56"/>
        <end position="77"/>
    </location>
</feature>
<evidence type="ECO:0000256" key="8">
    <source>
        <dbReference type="ARBA" id="ARBA00023136"/>
    </source>
</evidence>
<dbReference type="InterPro" id="IPR017871">
    <property type="entry name" value="ABC_transporter-like_CS"/>
</dbReference>
<dbReference type="InterPro" id="IPR036640">
    <property type="entry name" value="ABC1_TM_sf"/>
</dbReference>
<evidence type="ECO:0000256" key="7">
    <source>
        <dbReference type="ARBA" id="ARBA00022989"/>
    </source>
</evidence>
<feature type="domain" description="ABC transporter" evidence="10">
    <location>
        <begin position="336"/>
        <end position="570"/>
    </location>
</feature>
<feature type="transmembrane region" description="Helical" evidence="9">
    <location>
        <begin position="23"/>
        <end position="44"/>
    </location>
</feature>
<dbReference type="PROSITE" id="PS50893">
    <property type="entry name" value="ABC_TRANSPORTER_2"/>
    <property type="match status" value="1"/>
</dbReference>
<protein>
    <submittedName>
        <fullName evidence="12">Multidrug ABC transporter ATP-binding protein</fullName>
    </submittedName>
</protein>
<dbReference type="Gene3D" id="1.20.1560.10">
    <property type="entry name" value="ABC transporter type 1, transmembrane domain"/>
    <property type="match status" value="1"/>
</dbReference>
<evidence type="ECO:0000256" key="9">
    <source>
        <dbReference type="SAM" id="Phobius"/>
    </source>
</evidence>
<dbReference type="CDD" id="cd18544">
    <property type="entry name" value="ABC_6TM_TmrA_like"/>
    <property type="match status" value="1"/>
</dbReference>
<dbReference type="GO" id="GO:0005524">
    <property type="term" value="F:ATP binding"/>
    <property type="evidence" value="ECO:0007669"/>
    <property type="project" value="UniProtKB-KW"/>
</dbReference>
<reference evidence="12 13" key="2">
    <citation type="journal article" date="2016" name="Genome Announc.">
        <title>Complete Genome Sequence of the Highly Virulent Aeromonas schubertii Strain WL1483, Isolated from Diseased Snakehead Fish (Channa argus) in China.</title>
        <authorList>
            <person name="Liu L."/>
            <person name="Li N."/>
            <person name="Zhang D."/>
            <person name="Fu X."/>
            <person name="Shi C."/>
            <person name="Lin Q."/>
            <person name="Hao G."/>
        </authorList>
    </citation>
    <scope>NUCLEOTIDE SEQUENCE [LARGE SCALE GENOMIC DNA]</scope>
    <source>
        <strain evidence="12 13">WL1483</strain>
    </source>
</reference>
<evidence type="ECO:0000256" key="5">
    <source>
        <dbReference type="ARBA" id="ARBA00022741"/>
    </source>
</evidence>
<evidence type="ECO:0000313" key="13">
    <source>
        <dbReference type="Proteomes" id="UP000058114"/>
    </source>
</evidence>
<evidence type="ECO:0000256" key="2">
    <source>
        <dbReference type="ARBA" id="ARBA00022448"/>
    </source>
</evidence>
<evidence type="ECO:0000256" key="1">
    <source>
        <dbReference type="ARBA" id="ARBA00004651"/>
    </source>
</evidence>
<gene>
    <name evidence="12" type="primary">mdlB</name>
    <name evidence="12" type="ORF">WL1483_2343</name>
</gene>
<feature type="transmembrane region" description="Helical" evidence="9">
    <location>
        <begin position="161"/>
        <end position="179"/>
    </location>
</feature>
<proteinExistence type="predicted"/>
<reference evidence="13" key="1">
    <citation type="submission" date="2015-10" db="EMBL/GenBank/DDBJ databases">
        <title>Complete Genome Sequence of Aeromonas schubertii strain WL1483.</title>
        <authorList>
            <person name="Liu L."/>
        </authorList>
    </citation>
    <scope>NUCLEOTIDE SEQUENCE [LARGE SCALE GENOMIC DNA]</scope>
    <source>
        <strain evidence="13">WL1483</strain>
    </source>
</reference>
<dbReference type="Pfam" id="PF00664">
    <property type="entry name" value="ABC_membrane"/>
    <property type="match status" value="1"/>
</dbReference>
<keyword evidence="7 9" id="KW-1133">Transmembrane helix</keyword>
<dbReference type="SUPFAM" id="SSF52540">
    <property type="entry name" value="P-loop containing nucleoside triphosphate hydrolases"/>
    <property type="match status" value="1"/>
</dbReference>
<evidence type="ECO:0000259" key="10">
    <source>
        <dbReference type="PROSITE" id="PS50893"/>
    </source>
</evidence>
<dbReference type="RefSeq" id="WP_060586189.1">
    <property type="nucleotide sequence ID" value="NZ_CP013067.1"/>
</dbReference>
<keyword evidence="3" id="KW-1003">Cell membrane</keyword>
<dbReference type="PANTHER" id="PTHR43394:SF1">
    <property type="entry name" value="ATP-BINDING CASSETTE SUB-FAMILY B MEMBER 10, MITOCHONDRIAL"/>
    <property type="match status" value="1"/>
</dbReference>
<dbReference type="KEGG" id="asr:WL1483_2343"/>
<dbReference type="AlphaFoldDB" id="A0A0S2SJB1"/>
<accession>A0A0S2SJB1</accession>
<dbReference type="PROSITE" id="PS00211">
    <property type="entry name" value="ABC_TRANSPORTER_1"/>
    <property type="match status" value="1"/>
</dbReference>
<dbReference type="PANTHER" id="PTHR43394">
    <property type="entry name" value="ATP-DEPENDENT PERMEASE MDL1, MITOCHONDRIAL"/>
    <property type="match status" value="1"/>
</dbReference>
<dbReference type="GO" id="GO:0015421">
    <property type="term" value="F:ABC-type oligopeptide transporter activity"/>
    <property type="evidence" value="ECO:0007669"/>
    <property type="project" value="TreeGrafter"/>
</dbReference>
<evidence type="ECO:0000259" key="11">
    <source>
        <dbReference type="PROSITE" id="PS50929"/>
    </source>
</evidence>
<dbReference type="InterPro" id="IPR003593">
    <property type="entry name" value="AAA+_ATPase"/>
</dbReference>
<evidence type="ECO:0000256" key="4">
    <source>
        <dbReference type="ARBA" id="ARBA00022692"/>
    </source>
</evidence>
<keyword evidence="8 9" id="KW-0472">Membrane</keyword>
<dbReference type="GO" id="GO:0016887">
    <property type="term" value="F:ATP hydrolysis activity"/>
    <property type="evidence" value="ECO:0007669"/>
    <property type="project" value="InterPro"/>
</dbReference>
<keyword evidence="4 9" id="KW-0812">Transmembrane</keyword>
<dbReference type="SUPFAM" id="SSF90123">
    <property type="entry name" value="ABC transporter transmembrane region"/>
    <property type="match status" value="1"/>
</dbReference>
<dbReference type="InterPro" id="IPR039421">
    <property type="entry name" value="Type_1_exporter"/>
</dbReference>
<dbReference type="Gene3D" id="3.40.50.300">
    <property type="entry name" value="P-loop containing nucleotide triphosphate hydrolases"/>
    <property type="match status" value="1"/>
</dbReference>
<dbReference type="Pfam" id="PF00005">
    <property type="entry name" value="ABC_tran"/>
    <property type="match status" value="1"/>
</dbReference>
<dbReference type="InterPro" id="IPR011527">
    <property type="entry name" value="ABC1_TM_dom"/>
</dbReference>
<feature type="transmembrane region" description="Helical" evidence="9">
    <location>
        <begin position="244"/>
        <end position="267"/>
    </location>
</feature>
<dbReference type="InterPro" id="IPR027417">
    <property type="entry name" value="P-loop_NTPase"/>
</dbReference>
<keyword evidence="6 12" id="KW-0067">ATP-binding</keyword>
<dbReference type="GO" id="GO:0005886">
    <property type="term" value="C:plasma membrane"/>
    <property type="evidence" value="ECO:0007669"/>
    <property type="project" value="UniProtKB-SubCell"/>
</dbReference>
<dbReference type="InterPro" id="IPR003439">
    <property type="entry name" value="ABC_transporter-like_ATP-bd"/>
</dbReference>
<sequence>MNSTVRRLLAYALEHRGWLIRGLGWLMLATAAEVAGPLLIKLFIDDYLAPRQMVGSAVATLALAYLTLQLLSALGFYRQSLQFNHIAQAVVQRLREQVFATAIRLPASYFDKHRSGALISRITNDTEAIMNLYVQVIGQFVQKLVLLFAILCSMALLDLRLMLVCAALVPLVGAIMWLYQRWSVPVVRATRSLLSDINSRLNESLQGMTVIQTLVQERRFAEEFARVNGEHREARLRGLKINCLLLRPLIDLLYMLVLVGLLSLFAWEGQGSGAVQVGVLYAFISYLGRMIEPIIEITNQLGQLQQSMVAGERVFELLDEVHEPSAGADILLAGRVAFDGVGFSYDGVQPVLSEVDFEISSGEMLALVGHTGSGKSTIISLLMGYYPAGRGEIRLDGRPLGELGLAGVRRQMGLVQQDPFIFAGTLADNIRLGREGIDEQRLWQVLAEVQLDHFVRSLPQGLDSELDEGGKNLSAGQRQLLSFARALACNPRILILDEATASVDSQTEAALSMALVNARRGRTTIAVAHRLSTIVDADEILLLSRGQVQERGTHDALMAKGGHYAHLFDMQSQGAWRELEGRRA</sequence>
<keyword evidence="5" id="KW-0547">Nucleotide-binding</keyword>
<keyword evidence="2" id="KW-0813">Transport</keyword>
<feature type="transmembrane region" description="Helical" evidence="9">
    <location>
        <begin position="132"/>
        <end position="155"/>
    </location>
</feature>
<dbReference type="PROSITE" id="PS50929">
    <property type="entry name" value="ABC_TM1F"/>
    <property type="match status" value="1"/>
</dbReference>